<reference evidence="2 3" key="1">
    <citation type="journal article" date="2012" name="Science">
        <title>The Paleozoic origin of enzymatic lignin decomposition reconstructed from 31 fungal genomes.</title>
        <authorList>
            <person name="Floudas D."/>
            <person name="Binder M."/>
            <person name="Riley R."/>
            <person name="Barry K."/>
            <person name="Blanchette R.A."/>
            <person name="Henrissat B."/>
            <person name="Martinez A.T."/>
            <person name="Otillar R."/>
            <person name="Spatafora J.W."/>
            <person name="Yadav J.S."/>
            <person name="Aerts A."/>
            <person name="Benoit I."/>
            <person name="Boyd A."/>
            <person name="Carlson A."/>
            <person name="Copeland A."/>
            <person name="Coutinho P.M."/>
            <person name="de Vries R.P."/>
            <person name="Ferreira P."/>
            <person name="Findley K."/>
            <person name="Foster B."/>
            <person name="Gaskell J."/>
            <person name="Glotzer D."/>
            <person name="Gorecki P."/>
            <person name="Heitman J."/>
            <person name="Hesse C."/>
            <person name="Hori C."/>
            <person name="Igarashi K."/>
            <person name="Jurgens J.A."/>
            <person name="Kallen N."/>
            <person name="Kersten P."/>
            <person name="Kohler A."/>
            <person name="Kuees U."/>
            <person name="Kumar T.K.A."/>
            <person name="Kuo A."/>
            <person name="LaButti K."/>
            <person name="Larrondo L.F."/>
            <person name="Lindquist E."/>
            <person name="Ling A."/>
            <person name="Lombard V."/>
            <person name="Lucas S."/>
            <person name="Lundell T."/>
            <person name="Martin R."/>
            <person name="McLaughlin D.J."/>
            <person name="Morgenstern I."/>
            <person name="Morin E."/>
            <person name="Murat C."/>
            <person name="Nagy L.G."/>
            <person name="Nolan M."/>
            <person name="Ohm R.A."/>
            <person name="Patyshakuliyeva A."/>
            <person name="Rokas A."/>
            <person name="Ruiz-Duenas F.J."/>
            <person name="Sabat G."/>
            <person name="Salamov A."/>
            <person name="Samejima M."/>
            <person name="Schmutz J."/>
            <person name="Slot J.C."/>
            <person name="St John F."/>
            <person name="Stenlid J."/>
            <person name="Sun H."/>
            <person name="Sun S."/>
            <person name="Syed K."/>
            <person name="Tsang A."/>
            <person name="Wiebenga A."/>
            <person name="Young D."/>
            <person name="Pisabarro A."/>
            <person name="Eastwood D.C."/>
            <person name="Martin F."/>
            <person name="Cullen D."/>
            <person name="Grigoriev I.V."/>
            <person name="Hibbett D.S."/>
        </authorList>
    </citation>
    <scope>NUCLEOTIDE SEQUENCE [LARGE SCALE GENOMIC DNA]</scope>
    <source>
        <strain evidence="2 3">ATCC 11539</strain>
    </source>
</reference>
<dbReference type="EMBL" id="KB469298">
    <property type="protein sequence ID" value="EPQ57758.1"/>
    <property type="molecule type" value="Genomic_DNA"/>
</dbReference>
<protein>
    <submittedName>
        <fullName evidence="2">Uncharacterized protein</fullName>
    </submittedName>
</protein>
<evidence type="ECO:0000313" key="2">
    <source>
        <dbReference type="EMBL" id="EPQ57758.1"/>
    </source>
</evidence>
<dbReference type="PANTHER" id="PTHR28058:SF1">
    <property type="entry name" value="SMALL RIBOSOMAL SUBUNIT PROTEIN BS1M"/>
    <property type="match status" value="1"/>
</dbReference>
<dbReference type="STRING" id="670483.S7QEN6"/>
<dbReference type="RefSeq" id="XP_007863118.1">
    <property type="nucleotide sequence ID" value="XM_007864927.1"/>
</dbReference>
<dbReference type="AlphaFoldDB" id="S7QEN6"/>
<gene>
    <name evidence="2" type="ORF">GLOTRDRAFT_109885</name>
</gene>
<dbReference type="PANTHER" id="PTHR28058">
    <property type="entry name" value="37S RIBOSOMAL PROTEIN MRP51, MITOCHONDRIAL"/>
    <property type="match status" value="1"/>
</dbReference>
<evidence type="ECO:0000256" key="1">
    <source>
        <dbReference type="SAM" id="MobiDB-lite"/>
    </source>
</evidence>
<dbReference type="KEGG" id="gtr:GLOTRDRAFT_109885"/>
<feature type="compositionally biased region" description="Polar residues" evidence="1">
    <location>
        <begin position="424"/>
        <end position="435"/>
    </location>
</feature>
<feature type="region of interest" description="Disordered" evidence="1">
    <location>
        <begin position="395"/>
        <end position="435"/>
    </location>
</feature>
<name>S7QEN6_GLOTA</name>
<evidence type="ECO:0000313" key="3">
    <source>
        <dbReference type="Proteomes" id="UP000030669"/>
    </source>
</evidence>
<organism evidence="2 3">
    <name type="scientific">Gloeophyllum trabeum (strain ATCC 11539 / FP-39264 / Madison 617)</name>
    <name type="common">Brown rot fungus</name>
    <dbReference type="NCBI Taxonomy" id="670483"/>
    <lineage>
        <taxon>Eukaryota</taxon>
        <taxon>Fungi</taxon>
        <taxon>Dikarya</taxon>
        <taxon>Basidiomycota</taxon>
        <taxon>Agaricomycotina</taxon>
        <taxon>Agaricomycetes</taxon>
        <taxon>Gloeophyllales</taxon>
        <taxon>Gloeophyllaceae</taxon>
        <taxon>Gloeophyllum</taxon>
    </lineage>
</organism>
<accession>S7QEN6</accession>
<proteinExistence type="predicted"/>
<sequence>MAAAAVAGSSKTSPFGTLLRRSKFASFDPAIAQVYTTYDGNAHRGNWGLKRPLPLKRRNAYITVSEVDSREQQTVWDSGEKQARWIQAWQELGVEKLEPPEYSYGRERNSLTWQSKIGSAQRYWVVDSEFAVGPDGGKPSKESRLLQQTRAPILPNIDAMSNKQFELFIRNLRKLRPEFKEYLKKKAGEGKPVSTDLLDQAQNGVIYYKEFLTERIKNKLNKETSVSLAQEPHVYAGASYSHHTRLSTFFLTPTLPGRMILMQRDESNVAARTKDNIYYVTSFAGMTTKVRSSNADGKSDVVAGKDGAPTSLEAGVTKLRLREAHLVRAPNTVDSHAKSKMRGARIITEAIAFNRPSMSRSNPHYPGSIAYSTQDPGTADASSLNRIVTPVFRRNRESRSNTMSKYKGGGKGGSNLLQGLRQIVSPTGRPSGSQP</sequence>
<keyword evidence="3" id="KW-1185">Reference proteome</keyword>
<dbReference type="Pfam" id="PF11709">
    <property type="entry name" value="Mit_ribos_Mrp51"/>
    <property type="match status" value="1"/>
</dbReference>
<dbReference type="OrthoDB" id="2735536at2759"/>
<dbReference type="InterPro" id="IPR016712">
    <property type="entry name" value="Rbsml_bS1m-like"/>
</dbReference>
<dbReference type="GeneID" id="19299113"/>
<dbReference type="OMA" id="NRWIRMW"/>
<dbReference type="HOGENOM" id="CLU_036734_0_0_1"/>
<dbReference type="eggNOG" id="ENOG502SBK0">
    <property type="taxonomic scope" value="Eukaryota"/>
</dbReference>
<dbReference type="Proteomes" id="UP000030669">
    <property type="component" value="Unassembled WGS sequence"/>
</dbReference>